<dbReference type="EMBL" id="SDIF01000014">
    <property type="protein sequence ID" value="RXS68850.1"/>
    <property type="molecule type" value="Genomic_DNA"/>
</dbReference>
<organism evidence="2 3">
    <name type="scientific">Streptomyces sioyaensis</name>
    <dbReference type="NCBI Taxonomy" id="67364"/>
    <lineage>
        <taxon>Bacteria</taxon>
        <taxon>Bacillati</taxon>
        <taxon>Actinomycetota</taxon>
        <taxon>Actinomycetes</taxon>
        <taxon>Kitasatosporales</taxon>
        <taxon>Streptomycetaceae</taxon>
        <taxon>Streptomyces</taxon>
    </lineage>
</organism>
<dbReference type="Proteomes" id="UP000289482">
    <property type="component" value="Unassembled WGS sequence"/>
</dbReference>
<evidence type="ECO:0008006" key="4">
    <source>
        <dbReference type="Google" id="ProtNLM"/>
    </source>
</evidence>
<evidence type="ECO:0000256" key="1">
    <source>
        <dbReference type="SAM" id="SignalP"/>
    </source>
</evidence>
<accession>A0A4Q1R6E4</accession>
<dbReference type="AlphaFoldDB" id="A0A4Q1R6E4"/>
<name>A0A4Q1R6E4_9ACTN</name>
<keyword evidence="3" id="KW-1185">Reference proteome</keyword>
<protein>
    <recommendedName>
        <fullName evidence="4">Secreted protein</fullName>
    </recommendedName>
</protein>
<comment type="caution">
    <text evidence="2">The sequence shown here is derived from an EMBL/GenBank/DDBJ whole genome shotgun (WGS) entry which is preliminary data.</text>
</comment>
<dbReference type="GeneID" id="95777879"/>
<keyword evidence="1" id="KW-0732">Signal</keyword>
<sequence length="94" mass="9726">MRKSIRRIAAATGVLMAGAALPLVVTAPAQASTADCTAYLSSKGYIVGKKVLMICEDWATGIGGAIPPLPCMQPLERLGVKASHAEEACNRAQS</sequence>
<dbReference type="RefSeq" id="WP_129246359.1">
    <property type="nucleotide sequence ID" value="NZ_JABZEL010000002.1"/>
</dbReference>
<evidence type="ECO:0000313" key="3">
    <source>
        <dbReference type="Proteomes" id="UP000289482"/>
    </source>
</evidence>
<evidence type="ECO:0000313" key="2">
    <source>
        <dbReference type="EMBL" id="RXS68850.1"/>
    </source>
</evidence>
<feature type="chain" id="PRO_5020967039" description="Secreted protein" evidence="1">
    <location>
        <begin position="32"/>
        <end position="94"/>
    </location>
</feature>
<gene>
    <name evidence="2" type="ORF">EST54_07655</name>
</gene>
<reference evidence="2 3" key="1">
    <citation type="submission" date="2019-01" db="EMBL/GenBank/DDBJ databases">
        <title>Draft genome sequences of the type strain Streptomyces sioyaensis DSM 40032 and its novel strain, TM32, a thermotolerant antibiotics-producing actinobacterium.</title>
        <authorList>
            <person name="Nakaew N."/>
            <person name="Lumyong S."/>
            <person name="Sloan W.T."/>
            <person name="Sungthong R."/>
        </authorList>
    </citation>
    <scope>NUCLEOTIDE SEQUENCE [LARGE SCALE GENOMIC DNA]</scope>
    <source>
        <strain evidence="2 3">DSM 40032</strain>
    </source>
</reference>
<feature type="signal peptide" evidence="1">
    <location>
        <begin position="1"/>
        <end position="31"/>
    </location>
</feature>
<proteinExistence type="predicted"/>